<dbReference type="PANTHER" id="PTHR21013">
    <property type="entry name" value="ATP SYNTHASE MITOCHONDRIAL F1 COMPLEX ASSEMBLY FACTOR 2/ATP12 PROTEIN, MITOCHONDRIAL PRECURSOR"/>
    <property type="match status" value="1"/>
</dbReference>
<accession>A0A3L7JBL6</accession>
<gene>
    <name evidence="5" type="ORF">D8780_06045</name>
</gene>
<dbReference type="EMBL" id="RCWN01000001">
    <property type="protein sequence ID" value="RLQ87834.1"/>
    <property type="molecule type" value="Genomic_DNA"/>
</dbReference>
<protein>
    <submittedName>
        <fullName evidence="5">ATPase</fullName>
    </submittedName>
</protein>
<dbReference type="RefSeq" id="WP_121644797.1">
    <property type="nucleotide sequence ID" value="NZ_RCWN01000001.1"/>
</dbReference>
<evidence type="ECO:0000256" key="1">
    <source>
        <dbReference type="ARBA" id="ARBA00008231"/>
    </source>
</evidence>
<dbReference type="PANTHER" id="PTHR21013:SF10">
    <property type="entry name" value="ATP SYNTHASE MITOCHONDRIAL F1 COMPLEX ASSEMBLY FACTOR 2"/>
    <property type="match status" value="1"/>
</dbReference>
<evidence type="ECO:0000256" key="2">
    <source>
        <dbReference type="ARBA" id="ARBA00022946"/>
    </source>
</evidence>
<evidence type="ECO:0000313" key="5">
    <source>
        <dbReference type="EMBL" id="RLQ87834.1"/>
    </source>
</evidence>
<dbReference type="InterPro" id="IPR042272">
    <property type="entry name" value="ATP12_ATP_synth-F1-assembly_N"/>
</dbReference>
<feature type="region of interest" description="Disordered" evidence="4">
    <location>
        <begin position="1"/>
        <end position="29"/>
    </location>
</feature>
<evidence type="ECO:0000313" key="6">
    <source>
        <dbReference type="Proteomes" id="UP000281094"/>
    </source>
</evidence>
<dbReference type="Gene3D" id="1.10.3580.10">
    <property type="entry name" value="ATP12 ATPase"/>
    <property type="match status" value="1"/>
</dbReference>
<proteinExistence type="inferred from homology"/>
<dbReference type="GO" id="GO:0043461">
    <property type="term" value="P:proton-transporting ATP synthase complex assembly"/>
    <property type="evidence" value="ECO:0007669"/>
    <property type="project" value="InterPro"/>
</dbReference>
<reference evidence="5 6" key="1">
    <citation type="submission" date="2018-10" db="EMBL/GenBank/DDBJ databases">
        <title>Notoacmeibacter sp. M2BS9Y-3-1, whole genome shotgun sequence.</title>
        <authorList>
            <person name="Tuo L."/>
        </authorList>
    </citation>
    <scope>NUCLEOTIDE SEQUENCE [LARGE SCALE GENOMIC DNA]</scope>
    <source>
        <strain evidence="5 6">M2BS9Y-3-1</strain>
    </source>
</reference>
<keyword evidence="6" id="KW-1185">Reference proteome</keyword>
<dbReference type="SUPFAM" id="SSF160909">
    <property type="entry name" value="ATP12-like"/>
    <property type="match status" value="1"/>
</dbReference>
<dbReference type="AlphaFoldDB" id="A0A3L7JBL6"/>
<evidence type="ECO:0000256" key="4">
    <source>
        <dbReference type="SAM" id="MobiDB-lite"/>
    </source>
</evidence>
<dbReference type="Proteomes" id="UP000281094">
    <property type="component" value="Unassembled WGS sequence"/>
</dbReference>
<keyword evidence="2" id="KW-0809">Transit peptide</keyword>
<dbReference type="InterPro" id="IPR011419">
    <property type="entry name" value="ATP12_ATP_synth-F1-assembly"/>
</dbReference>
<evidence type="ECO:0000256" key="3">
    <source>
        <dbReference type="ARBA" id="ARBA00023186"/>
    </source>
</evidence>
<name>A0A3L7JBL6_9HYPH</name>
<organism evidence="5 6">
    <name type="scientific">Notoacmeibacter ruber</name>
    <dbReference type="NCBI Taxonomy" id="2670375"/>
    <lineage>
        <taxon>Bacteria</taxon>
        <taxon>Pseudomonadati</taxon>
        <taxon>Pseudomonadota</taxon>
        <taxon>Alphaproteobacteria</taxon>
        <taxon>Hyphomicrobiales</taxon>
        <taxon>Notoacmeibacteraceae</taxon>
        <taxon>Notoacmeibacter</taxon>
    </lineage>
</organism>
<comment type="similarity">
    <text evidence="1">Belongs to the ATP12 family.</text>
</comment>
<comment type="caution">
    <text evidence="5">The sequence shown here is derived from an EMBL/GenBank/DDBJ whole genome shotgun (WGS) entry which is preliminary data.</text>
</comment>
<feature type="compositionally biased region" description="Basic and acidic residues" evidence="4">
    <location>
        <begin position="15"/>
        <end position="28"/>
    </location>
</feature>
<dbReference type="InterPro" id="IPR023335">
    <property type="entry name" value="ATP12_ortho_dom_sf"/>
</dbReference>
<sequence length="266" mass="29285">MRDQLESIEQGSRQLDTDPTQKAREQMRRPLPKRFYKEVTVEEADDVSAYAILLDGRTVKTPGRKVLAFPTRALAELIAAEFASQKDVLDPAAMPAFRLANSAVEAVADNAEAVAGDLVRFAGSDLLCYRAEGPAGLVANQQEKWDPLLAWICEETGGAFITTGGIVYAEQPEEALAGFARYVGRYRDAFQLAAMHSMTTLTGSVFLAVAVAEGRITPEDAWTAAHVDEDWNIAQWGEDFEAKRMREARWTEMKAAAELFHAVRAS</sequence>
<dbReference type="Pfam" id="PF07542">
    <property type="entry name" value="ATP12"/>
    <property type="match status" value="1"/>
</dbReference>
<dbReference type="Gene3D" id="3.30.2180.10">
    <property type="entry name" value="ATP12-like"/>
    <property type="match status" value="1"/>
</dbReference>
<keyword evidence="3" id="KW-0143">Chaperone</keyword>